<dbReference type="GO" id="GO:0009231">
    <property type="term" value="P:riboflavin biosynthetic process"/>
    <property type="evidence" value="ECO:0007669"/>
    <property type="project" value="InterPro"/>
</dbReference>
<dbReference type="EMBL" id="CAEZTE010000011">
    <property type="protein sequence ID" value="CAB4558185.1"/>
    <property type="molecule type" value="Genomic_DNA"/>
</dbReference>
<dbReference type="InterPro" id="IPR024072">
    <property type="entry name" value="DHFR-like_dom_sf"/>
</dbReference>
<accession>A0A6J6JX34</accession>
<dbReference type="Gene3D" id="3.40.430.10">
    <property type="entry name" value="Dihydrofolate Reductase, subunit A"/>
    <property type="match status" value="1"/>
</dbReference>
<evidence type="ECO:0000259" key="1">
    <source>
        <dbReference type="Pfam" id="PF01872"/>
    </source>
</evidence>
<dbReference type="EMBL" id="CAFBRU010000059">
    <property type="protein sequence ID" value="CAB5113122.1"/>
    <property type="molecule type" value="Genomic_DNA"/>
</dbReference>
<dbReference type="EMBL" id="CAEZWC010000002">
    <property type="protein sequence ID" value="CAB4640563.1"/>
    <property type="molecule type" value="Genomic_DNA"/>
</dbReference>
<evidence type="ECO:0000313" key="6">
    <source>
        <dbReference type="EMBL" id="CAB4640563.1"/>
    </source>
</evidence>
<evidence type="ECO:0000313" key="8">
    <source>
        <dbReference type="EMBL" id="CAB4958472.1"/>
    </source>
</evidence>
<dbReference type="GO" id="GO:0008703">
    <property type="term" value="F:5-amino-6-(5-phosphoribosylamino)uracil reductase activity"/>
    <property type="evidence" value="ECO:0007669"/>
    <property type="project" value="InterPro"/>
</dbReference>
<evidence type="ECO:0000313" key="3">
    <source>
        <dbReference type="EMBL" id="CAB4558185.1"/>
    </source>
</evidence>
<dbReference type="EMBL" id="CAEZVA010000004">
    <property type="protein sequence ID" value="CAB4608153.1"/>
    <property type="molecule type" value="Genomic_DNA"/>
</dbReference>
<dbReference type="EMBL" id="CAEZYN010000039">
    <property type="protein sequence ID" value="CAB4722534.1"/>
    <property type="molecule type" value="Genomic_DNA"/>
</dbReference>
<reference evidence="6" key="1">
    <citation type="submission" date="2020-05" db="EMBL/GenBank/DDBJ databases">
        <authorList>
            <person name="Chiriac C."/>
            <person name="Salcher M."/>
            <person name="Ghai R."/>
            <person name="Kavagutti S V."/>
        </authorList>
    </citation>
    <scope>NUCLEOTIDE SEQUENCE</scope>
</reference>
<dbReference type="AlphaFoldDB" id="A0A6J6JX34"/>
<dbReference type="Pfam" id="PF01872">
    <property type="entry name" value="RibD_C"/>
    <property type="match status" value="1"/>
</dbReference>
<sequence length="174" mass="19759">MKPLIVTANLIVGQDGSTTLNGSSTALSTAPDRLRFHQLRDHQELIIIGGNTARREPYKRTPIPLYILTHAKIRLQPKNQLAKQFQLTPAQLLAEISNNFQSEQPQINVLVEAGPNLLMQMIDQSLIDYLYLTVNLDKQGENRISISDLVENFELLESEKIEDCEFRKYKKLAS</sequence>
<dbReference type="EMBL" id="CAEZUH010000002">
    <property type="protein sequence ID" value="CAB4585323.1"/>
    <property type="molecule type" value="Genomic_DNA"/>
</dbReference>
<evidence type="ECO:0000313" key="7">
    <source>
        <dbReference type="EMBL" id="CAB4722534.1"/>
    </source>
</evidence>
<organism evidence="6">
    <name type="scientific">freshwater metagenome</name>
    <dbReference type="NCBI Taxonomy" id="449393"/>
    <lineage>
        <taxon>unclassified sequences</taxon>
        <taxon>metagenomes</taxon>
        <taxon>ecological metagenomes</taxon>
    </lineage>
</organism>
<proteinExistence type="predicted"/>
<protein>
    <submittedName>
        <fullName evidence="6">Unannotated protein</fullName>
    </submittedName>
</protein>
<dbReference type="InterPro" id="IPR002734">
    <property type="entry name" value="RibDG_C"/>
</dbReference>
<evidence type="ECO:0000313" key="4">
    <source>
        <dbReference type="EMBL" id="CAB4585323.1"/>
    </source>
</evidence>
<evidence type="ECO:0000313" key="2">
    <source>
        <dbReference type="EMBL" id="CAB4545783.1"/>
    </source>
</evidence>
<evidence type="ECO:0000313" key="9">
    <source>
        <dbReference type="EMBL" id="CAB5113122.1"/>
    </source>
</evidence>
<dbReference type="EMBL" id="CAFBNV010000004">
    <property type="protein sequence ID" value="CAB4958472.1"/>
    <property type="molecule type" value="Genomic_DNA"/>
</dbReference>
<gene>
    <name evidence="2" type="ORF">UFOPK1508_00035</name>
    <name evidence="3" type="ORF">UFOPK1599_00364</name>
    <name evidence="4" type="ORF">UFOPK1798_00059</name>
    <name evidence="5" type="ORF">UFOPK1894_00112</name>
    <name evidence="6" type="ORF">UFOPK2179_00081</name>
    <name evidence="7" type="ORF">UFOPK2715_00545</name>
    <name evidence="8" type="ORF">UFOPK3883_00107</name>
    <name evidence="9" type="ORF">UFOPK4420_00604</name>
</gene>
<name>A0A6J6JX34_9ZZZZ</name>
<dbReference type="EMBL" id="CAEZSW010000002">
    <property type="protein sequence ID" value="CAB4545783.1"/>
    <property type="molecule type" value="Genomic_DNA"/>
</dbReference>
<dbReference type="SUPFAM" id="SSF53597">
    <property type="entry name" value="Dihydrofolate reductase-like"/>
    <property type="match status" value="1"/>
</dbReference>
<feature type="domain" description="Bacterial bifunctional deaminase-reductase C-terminal" evidence="1">
    <location>
        <begin position="6"/>
        <end position="135"/>
    </location>
</feature>
<evidence type="ECO:0000313" key="5">
    <source>
        <dbReference type="EMBL" id="CAB4608153.1"/>
    </source>
</evidence>